<comment type="caution">
    <text evidence="1">The sequence shown here is derived from an EMBL/GenBank/DDBJ whole genome shotgun (WGS) entry which is preliminary data.</text>
</comment>
<dbReference type="EMBL" id="JBBMFD010000030">
    <property type="protein sequence ID" value="MEQ2441598.1"/>
    <property type="molecule type" value="Genomic_DNA"/>
</dbReference>
<evidence type="ECO:0008006" key="3">
    <source>
        <dbReference type="Google" id="ProtNLM"/>
    </source>
</evidence>
<keyword evidence="2" id="KW-1185">Reference proteome</keyword>
<proteinExistence type="predicted"/>
<sequence length="126" mass="14217">MINRDIDLLVMDGLKVLHISDYDAQKRPEVKTITTPSGRVITKYGYEKYYINVTVESMSREEKNALYAVLKKRGSVYCAFFDCDTSETGYGNFTVTSFSVPKIAISSHGKQYFDNISFALAESTGR</sequence>
<evidence type="ECO:0000313" key="1">
    <source>
        <dbReference type="EMBL" id="MEQ2441598.1"/>
    </source>
</evidence>
<accession>A0ABV1E6C8</accession>
<evidence type="ECO:0000313" key="2">
    <source>
        <dbReference type="Proteomes" id="UP001489509"/>
    </source>
</evidence>
<organism evidence="1 2">
    <name type="scientific">Solibaculum intestinale</name>
    <dbReference type="NCBI Taxonomy" id="3133165"/>
    <lineage>
        <taxon>Bacteria</taxon>
        <taxon>Bacillati</taxon>
        <taxon>Bacillota</taxon>
        <taxon>Clostridia</taxon>
        <taxon>Eubacteriales</taxon>
        <taxon>Oscillospiraceae</taxon>
        <taxon>Solibaculum</taxon>
    </lineage>
</organism>
<reference evidence="1 2" key="1">
    <citation type="submission" date="2024-03" db="EMBL/GenBank/DDBJ databases">
        <title>Human intestinal bacterial collection.</title>
        <authorList>
            <person name="Pauvert C."/>
            <person name="Hitch T.C.A."/>
            <person name="Clavel T."/>
        </authorList>
    </citation>
    <scope>NUCLEOTIDE SEQUENCE [LARGE SCALE GENOMIC DNA]</scope>
    <source>
        <strain evidence="1 2">CLA-JM-H44</strain>
    </source>
</reference>
<protein>
    <recommendedName>
        <fullName evidence="3">Phage tail protein</fullName>
    </recommendedName>
</protein>
<dbReference type="RefSeq" id="WP_349220781.1">
    <property type="nucleotide sequence ID" value="NZ_JBBMFD010000030.1"/>
</dbReference>
<dbReference type="Proteomes" id="UP001489509">
    <property type="component" value="Unassembled WGS sequence"/>
</dbReference>
<gene>
    <name evidence="1" type="ORF">WMO26_12235</name>
</gene>
<name>A0ABV1E6C8_9FIRM</name>